<evidence type="ECO:0000256" key="1">
    <source>
        <dbReference type="PROSITE-ProRule" id="PRU00409"/>
    </source>
</evidence>
<sequence>MEKLKLIAIMVPTRSSRARTLRIYQRYCDPSIRLIAFCPNDLLWAKRRVIGLSAYKGRRKQRVFPLPDVVYNRCFNQKTETIARLEAAIGHNKCFNIINFFNKWYLYNILKPSGVSPYVPDTYLYDRDELPGLLKRYRLMYIKPVYGSMGKFVYRIEWMETGEIHVALHSLTAKFICNSPEDVQKLLDKHLDGRKYLVQQGIRSQLLGRRYFDFRVLMQKNRSGQWAITNIVTRFAYRQYFNTAVCEAVVDAAEILPLVFGPNEIGDIAQGLEVTSRGAALAAEEQLGLLGELSVDFIVDTENRLWIIELNGKPHKSIYEDLKGRAFQQHIFRRPMEYAAYLAETKAYPATPSDTRLVTRPDPKPAIRTDAPPSTNNPAPSKPE</sequence>
<evidence type="ECO:0000313" key="4">
    <source>
        <dbReference type="EMBL" id="NBC70702.1"/>
    </source>
</evidence>
<organism evidence="4 5">
    <name type="scientific">Paenibacillus sacheonensis</name>
    <dbReference type="NCBI Taxonomy" id="742054"/>
    <lineage>
        <taxon>Bacteria</taxon>
        <taxon>Bacillati</taxon>
        <taxon>Bacillota</taxon>
        <taxon>Bacilli</taxon>
        <taxon>Bacillales</taxon>
        <taxon>Paenibacillaceae</taxon>
        <taxon>Paenibacillus</taxon>
    </lineage>
</organism>
<dbReference type="InterPro" id="IPR026838">
    <property type="entry name" value="YheC/D"/>
</dbReference>
<dbReference type="GO" id="GO:0046872">
    <property type="term" value="F:metal ion binding"/>
    <property type="evidence" value="ECO:0007669"/>
    <property type="project" value="InterPro"/>
</dbReference>
<evidence type="ECO:0000313" key="5">
    <source>
        <dbReference type="Proteomes" id="UP000558113"/>
    </source>
</evidence>
<dbReference type="Proteomes" id="UP000558113">
    <property type="component" value="Unassembled WGS sequence"/>
</dbReference>
<dbReference type="EMBL" id="JAAAMU010000008">
    <property type="protein sequence ID" value="NBC70702.1"/>
    <property type="molecule type" value="Genomic_DNA"/>
</dbReference>
<proteinExistence type="predicted"/>
<reference evidence="4 5" key="1">
    <citation type="submission" date="2020-01" db="EMBL/GenBank/DDBJ databases">
        <title>Paenibacillus soybeanensis sp. nov. isolated from the nodules of soybean (Glycine max(L.) Merr).</title>
        <authorList>
            <person name="Wang H."/>
        </authorList>
    </citation>
    <scope>NUCLEOTIDE SEQUENCE [LARGE SCALE GENOMIC DNA]</scope>
    <source>
        <strain evidence="4 5">DSM 23054</strain>
    </source>
</reference>
<dbReference type="OrthoDB" id="7869153at2"/>
<dbReference type="PROSITE" id="PS50975">
    <property type="entry name" value="ATP_GRASP"/>
    <property type="match status" value="1"/>
</dbReference>
<dbReference type="Pfam" id="PF14398">
    <property type="entry name" value="ATPgrasp_YheCD"/>
    <property type="match status" value="1"/>
</dbReference>
<dbReference type="InterPro" id="IPR011761">
    <property type="entry name" value="ATP-grasp"/>
</dbReference>
<accession>A0A7X4YQI7</accession>
<keyword evidence="1" id="KW-0547">Nucleotide-binding</keyword>
<gene>
    <name evidence="4" type="ORF">GT003_17000</name>
</gene>
<name>A0A7X4YQI7_9BACL</name>
<dbReference type="SUPFAM" id="SSF56059">
    <property type="entry name" value="Glutathione synthetase ATP-binding domain-like"/>
    <property type="match status" value="1"/>
</dbReference>
<keyword evidence="5" id="KW-1185">Reference proteome</keyword>
<feature type="compositionally biased region" description="Basic and acidic residues" evidence="2">
    <location>
        <begin position="357"/>
        <end position="367"/>
    </location>
</feature>
<evidence type="ECO:0000256" key="2">
    <source>
        <dbReference type="SAM" id="MobiDB-lite"/>
    </source>
</evidence>
<dbReference type="AlphaFoldDB" id="A0A7X4YQI7"/>
<feature type="compositionally biased region" description="Polar residues" evidence="2">
    <location>
        <begin position="372"/>
        <end position="384"/>
    </location>
</feature>
<comment type="caution">
    <text evidence="4">The sequence shown here is derived from an EMBL/GenBank/DDBJ whole genome shotgun (WGS) entry which is preliminary data.</text>
</comment>
<feature type="domain" description="ATP-grasp" evidence="3">
    <location>
        <begin position="280"/>
        <end position="340"/>
    </location>
</feature>
<dbReference type="RefSeq" id="WP_161699921.1">
    <property type="nucleotide sequence ID" value="NZ_JAAAMU010000008.1"/>
</dbReference>
<feature type="region of interest" description="Disordered" evidence="2">
    <location>
        <begin position="351"/>
        <end position="384"/>
    </location>
</feature>
<evidence type="ECO:0000259" key="3">
    <source>
        <dbReference type="PROSITE" id="PS50975"/>
    </source>
</evidence>
<protein>
    <recommendedName>
        <fullName evidence="3">ATP-grasp domain-containing protein</fullName>
    </recommendedName>
</protein>
<keyword evidence="1" id="KW-0067">ATP-binding</keyword>
<dbReference type="GO" id="GO:0005524">
    <property type="term" value="F:ATP binding"/>
    <property type="evidence" value="ECO:0007669"/>
    <property type="project" value="UniProtKB-UniRule"/>
</dbReference>